<feature type="domain" description="USP" evidence="2">
    <location>
        <begin position="1"/>
        <end position="121"/>
    </location>
</feature>
<keyword evidence="4" id="KW-1185">Reference proteome</keyword>
<feature type="compositionally biased region" description="Polar residues" evidence="1">
    <location>
        <begin position="215"/>
        <end position="224"/>
    </location>
</feature>
<dbReference type="InterPro" id="IPR028889">
    <property type="entry name" value="USP"/>
</dbReference>
<dbReference type="GO" id="GO:0005634">
    <property type="term" value="C:nucleus"/>
    <property type="evidence" value="ECO:0007669"/>
    <property type="project" value="TreeGrafter"/>
</dbReference>
<protein>
    <submittedName>
        <fullName evidence="3">(Atlantic silverside) hypothetical protein</fullName>
    </submittedName>
</protein>
<dbReference type="GO" id="GO:0016579">
    <property type="term" value="P:protein deubiquitination"/>
    <property type="evidence" value="ECO:0007669"/>
    <property type="project" value="InterPro"/>
</dbReference>
<reference evidence="3" key="1">
    <citation type="submission" date="2021-05" db="EMBL/GenBank/DDBJ databases">
        <authorList>
            <person name="Tigano A."/>
        </authorList>
    </citation>
    <scope>NUCLEOTIDE SEQUENCE</scope>
</reference>
<dbReference type="OrthoDB" id="420187at2759"/>
<evidence type="ECO:0000256" key="1">
    <source>
        <dbReference type="SAM" id="MobiDB-lite"/>
    </source>
</evidence>
<dbReference type="PROSITE" id="PS50235">
    <property type="entry name" value="USP_3"/>
    <property type="match status" value="1"/>
</dbReference>
<sequence>MRCLKMVSAKKSLRIHRSPNVLTLSLKRFGYFSTRKITKDVRFREFLDLGRFMSEAGGEPQIYSLYGVLVHAGARCNSGHYLCFIKASDGQWYKMNDSSVSVSDIDTVLKQEAYVLFYIKSTDTSAEGGHSHQTGVRGLVRPHTSPPVPQYDTGFMDLQLEPNTSKTSPHLHGDGFVDDVSWDSDFLSMLQSYGNEKSSSSPLPSALSAPDRQEQSLPEFSDSSAAGDYRNVSFDARIWGLMDPQLKPNTTETSPHSEGNGFMEGRVYRDRSPLRERDWEPETRRHPTFVHPREKRHQGDSSYHHQRLSQVDQERESPESHIVSSQSAPKRERQGHKRTADHLREERDDSSELHPSKRSKRSMD</sequence>
<accession>A0A8S4BEH6</accession>
<feature type="compositionally biased region" description="Basic and acidic residues" evidence="1">
    <location>
        <begin position="338"/>
        <end position="364"/>
    </location>
</feature>
<organism evidence="3 4">
    <name type="scientific">Menidia menidia</name>
    <name type="common">Atlantic silverside</name>
    <dbReference type="NCBI Taxonomy" id="238744"/>
    <lineage>
        <taxon>Eukaryota</taxon>
        <taxon>Metazoa</taxon>
        <taxon>Chordata</taxon>
        <taxon>Craniata</taxon>
        <taxon>Vertebrata</taxon>
        <taxon>Euteleostomi</taxon>
        <taxon>Actinopterygii</taxon>
        <taxon>Neopterygii</taxon>
        <taxon>Teleostei</taxon>
        <taxon>Neoteleostei</taxon>
        <taxon>Acanthomorphata</taxon>
        <taxon>Ovalentaria</taxon>
        <taxon>Atherinomorphae</taxon>
        <taxon>Atheriniformes</taxon>
        <taxon>Atherinopsidae</taxon>
        <taxon>Menidiinae</taxon>
        <taxon>Menidia</taxon>
    </lineage>
</organism>
<dbReference type="Pfam" id="PF00443">
    <property type="entry name" value="UCH"/>
    <property type="match status" value="1"/>
</dbReference>
<dbReference type="AlphaFoldDB" id="A0A8S4BEH6"/>
<dbReference type="InterPro" id="IPR001394">
    <property type="entry name" value="Peptidase_C19_UCH"/>
</dbReference>
<feature type="compositionally biased region" description="Basic and acidic residues" evidence="1">
    <location>
        <begin position="266"/>
        <end position="285"/>
    </location>
</feature>
<dbReference type="InterPro" id="IPR038765">
    <property type="entry name" value="Papain-like_cys_pep_sf"/>
</dbReference>
<name>A0A8S4BEH6_9TELE</name>
<evidence type="ECO:0000313" key="4">
    <source>
        <dbReference type="Proteomes" id="UP000677803"/>
    </source>
</evidence>
<dbReference type="InterPro" id="IPR018200">
    <property type="entry name" value="USP_CS"/>
</dbReference>
<evidence type="ECO:0000313" key="3">
    <source>
        <dbReference type="EMBL" id="CAG5950665.1"/>
    </source>
</evidence>
<evidence type="ECO:0000259" key="2">
    <source>
        <dbReference type="PROSITE" id="PS50235"/>
    </source>
</evidence>
<comment type="caution">
    <text evidence="3">The sequence shown here is derived from an EMBL/GenBank/DDBJ whole genome shotgun (WGS) entry which is preliminary data.</text>
</comment>
<dbReference type="GO" id="GO:0005829">
    <property type="term" value="C:cytosol"/>
    <property type="evidence" value="ECO:0007669"/>
    <property type="project" value="TreeGrafter"/>
</dbReference>
<feature type="compositionally biased region" description="Polar residues" evidence="1">
    <location>
        <begin position="247"/>
        <end position="257"/>
    </location>
</feature>
<dbReference type="SUPFAM" id="SSF54001">
    <property type="entry name" value="Cysteine proteinases"/>
    <property type="match status" value="1"/>
</dbReference>
<proteinExistence type="predicted"/>
<dbReference type="InterPro" id="IPR050164">
    <property type="entry name" value="Peptidase_C19"/>
</dbReference>
<dbReference type="PANTHER" id="PTHR24006:SF727">
    <property type="entry name" value="UBIQUITIN CARBOXYL-TERMINAL HYDROLASE 42"/>
    <property type="match status" value="1"/>
</dbReference>
<feature type="region of interest" description="Disordered" evidence="1">
    <location>
        <begin position="193"/>
        <end position="227"/>
    </location>
</feature>
<dbReference type="Gene3D" id="3.90.70.10">
    <property type="entry name" value="Cysteine proteinases"/>
    <property type="match status" value="1"/>
</dbReference>
<dbReference type="Proteomes" id="UP000677803">
    <property type="component" value="Unassembled WGS sequence"/>
</dbReference>
<dbReference type="GO" id="GO:0042981">
    <property type="term" value="P:regulation of apoptotic process"/>
    <property type="evidence" value="ECO:0007669"/>
    <property type="project" value="TreeGrafter"/>
</dbReference>
<feature type="region of interest" description="Disordered" evidence="1">
    <location>
        <begin position="245"/>
        <end position="364"/>
    </location>
</feature>
<dbReference type="EMBL" id="CAJRST010018890">
    <property type="protein sequence ID" value="CAG5950665.1"/>
    <property type="molecule type" value="Genomic_DNA"/>
</dbReference>
<feature type="compositionally biased region" description="Low complexity" evidence="1">
    <location>
        <begin position="198"/>
        <end position="210"/>
    </location>
</feature>
<dbReference type="GO" id="GO:0004843">
    <property type="term" value="F:cysteine-type deubiquitinase activity"/>
    <property type="evidence" value="ECO:0007669"/>
    <property type="project" value="InterPro"/>
</dbReference>
<feature type="region of interest" description="Disordered" evidence="1">
    <location>
        <begin position="125"/>
        <end position="154"/>
    </location>
</feature>
<dbReference type="PROSITE" id="PS00973">
    <property type="entry name" value="USP_2"/>
    <property type="match status" value="1"/>
</dbReference>
<gene>
    <name evidence="3" type="ORF">MMEN_LOCUS14324</name>
</gene>
<dbReference type="PANTHER" id="PTHR24006">
    <property type="entry name" value="UBIQUITIN CARBOXYL-TERMINAL HYDROLASE"/>
    <property type="match status" value="1"/>
</dbReference>